<dbReference type="PANTHER" id="PTHR40465:SF1">
    <property type="entry name" value="DUF6534 DOMAIN-CONTAINING PROTEIN"/>
    <property type="match status" value="1"/>
</dbReference>
<keyword evidence="4" id="KW-1185">Reference proteome</keyword>
<feature type="transmembrane region" description="Helical" evidence="1">
    <location>
        <begin position="119"/>
        <end position="142"/>
    </location>
</feature>
<dbReference type="Pfam" id="PF20152">
    <property type="entry name" value="DUF6534"/>
    <property type="match status" value="1"/>
</dbReference>
<dbReference type="OrthoDB" id="2535105at2759"/>
<dbReference type="AlphaFoldDB" id="A0A9P6DM70"/>
<evidence type="ECO:0000313" key="4">
    <source>
        <dbReference type="Proteomes" id="UP000886523"/>
    </source>
</evidence>
<keyword evidence="1" id="KW-0812">Transmembrane</keyword>
<dbReference type="Proteomes" id="UP000886523">
    <property type="component" value="Unassembled WGS sequence"/>
</dbReference>
<feature type="domain" description="DUF6534" evidence="2">
    <location>
        <begin position="129"/>
        <end position="214"/>
    </location>
</feature>
<keyword evidence="1" id="KW-1133">Transmembrane helix</keyword>
<feature type="transmembrane region" description="Helical" evidence="1">
    <location>
        <begin position="16"/>
        <end position="37"/>
    </location>
</feature>
<feature type="transmembrane region" description="Helical" evidence="1">
    <location>
        <begin position="49"/>
        <end position="65"/>
    </location>
</feature>
<comment type="caution">
    <text evidence="3">The sequence shown here is derived from an EMBL/GenBank/DDBJ whole genome shotgun (WGS) entry which is preliminary data.</text>
</comment>
<sequence>MEIMNLTRLNLFGGSFFGNLITALCFGVLTVQTSSYYHAFPNDGRPLKLVVPFQLACITQSLYWWLEFLTYQINTVCASVTVQTFFAYRVYSLSANLYIGVLVQALVLLQFVMIKECTWLIVLWLAIQAIADIVITTCMCLLLRRRRTGFQKTDSVINRMVLYTISTGLITSVLSCFLLVMFAKYAFHFSEITVGMPLGAFYSITMLANLHMRTTLRARLATPSPMELVSYSVKKRMRQNAGDRGSVRANAAHIVTFVISGE</sequence>
<evidence type="ECO:0000313" key="3">
    <source>
        <dbReference type="EMBL" id="KAF9503245.1"/>
    </source>
</evidence>
<feature type="transmembrane region" description="Helical" evidence="1">
    <location>
        <begin position="162"/>
        <end position="186"/>
    </location>
</feature>
<gene>
    <name evidence="3" type="ORF">BS47DRAFT_1356359</name>
</gene>
<evidence type="ECO:0000256" key="1">
    <source>
        <dbReference type="SAM" id="Phobius"/>
    </source>
</evidence>
<accession>A0A9P6DM70</accession>
<keyword evidence="1" id="KW-0472">Membrane</keyword>
<feature type="transmembrane region" description="Helical" evidence="1">
    <location>
        <begin position="192"/>
        <end position="210"/>
    </location>
</feature>
<dbReference type="PANTHER" id="PTHR40465">
    <property type="entry name" value="CHROMOSOME 1, WHOLE GENOME SHOTGUN SEQUENCE"/>
    <property type="match status" value="1"/>
</dbReference>
<dbReference type="EMBL" id="MU129402">
    <property type="protein sequence ID" value="KAF9503245.1"/>
    <property type="molecule type" value="Genomic_DNA"/>
</dbReference>
<name>A0A9P6DM70_9AGAM</name>
<evidence type="ECO:0000259" key="2">
    <source>
        <dbReference type="Pfam" id="PF20152"/>
    </source>
</evidence>
<protein>
    <recommendedName>
        <fullName evidence="2">DUF6534 domain-containing protein</fullName>
    </recommendedName>
</protein>
<dbReference type="InterPro" id="IPR045339">
    <property type="entry name" value="DUF6534"/>
</dbReference>
<feature type="transmembrane region" description="Helical" evidence="1">
    <location>
        <begin position="95"/>
        <end position="113"/>
    </location>
</feature>
<proteinExistence type="predicted"/>
<organism evidence="3 4">
    <name type="scientific">Hydnum rufescens UP504</name>
    <dbReference type="NCBI Taxonomy" id="1448309"/>
    <lineage>
        <taxon>Eukaryota</taxon>
        <taxon>Fungi</taxon>
        <taxon>Dikarya</taxon>
        <taxon>Basidiomycota</taxon>
        <taxon>Agaricomycotina</taxon>
        <taxon>Agaricomycetes</taxon>
        <taxon>Cantharellales</taxon>
        <taxon>Hydnaceae</taxon>
        <taxon>Hydnum</taxon>
    </lineage>
</organism>
<reference evidence="3" key="1">
    <citation type="journal article" date="2020" name="Nat. Commun.">
        <title>Large-scale genome sequencing of mycorrhizal fungi provides insights into the early evolution of symbiotic traits.</title>
        <authorList>
            <person name="Miyauchi S."/>
            <person name="Kiss E."/>
            <person name="Kuo A."/>
            <person name="Drula E."/>
            <person name="Kohler A."/>
            <person name="Sanchez-Garcia M."/>
            <person name="Morin E."/>
            <person name="Andreopoulos B."/>
            <person name="Barry K.W."/>
            <person name="Bonito G."/>
            <person name="Buee M."/>
            <person name="Carver A."/>
            <person name="Chen C."/>
            <person name="Cichocki N."/>
            <person name="Clum A."/>
            <person name="Culley D."/>
            <person name="Crous P.W."/>
            <person name="Fauchery L."/>
            <person name="Girlanda M."/>
            <person name="Hayes R.D."/>
            <person name="Keri Z."/>
            <person name="LaButti K."/>
            <person name="Lipzen A."/>
            <person name="Lombard V."/>
            <person name="Magnuson J."/>
            <person name="Maillard F."/>
            <person name="Murat C."/>
            <person name="Nolan M."/>
            <person name="Ohm R.A."/>
            <person name="Pangilinan J."/>
            <person name="Pereira M.F."/>
            <person name="Perotto S."/>
            <person name="Peter M."/>
            <person name="Pfister S."/>
            <person name="Riley R."/>
            <person name="Sitrit Y."/>
            <person name="Stielow J.B."/>
            <person name="Szollosi G."/>
            <person name="Zifcakova L."/>
            <person name="Stursova M."/>
            <person name="Spatafora J.W."/>
            <person name="Tedersoo L."/>
            <person name="Vaario L.M."/>
            <person name="Yamada A."/>
            <person name="Yan M."/>
            <person name="Wang P."/>
            <person name="Xu J."/>
            <person name="Bruns T."/>
            <person name="Baldrian P."/>
            <person name="Vilgalys R."/>
            <person name="Dunand C."/>
            <person name="Henrissat B."/>
            <person name="Grigoriev I.V."/>
            <person name="Hibbett D."/>
            <person name="Nagy L.G."/>
            <person name="Martin F.M."/>
        </authorList>
    </citation>
    <scope>NUCLEOTIDE SEQUENCE</scope>
    <source>
        <strain evidence="3">UP504</strain>
    </source>
</reference>